<comment type="caution">
    <text evidence="1">The sequence shown here is derived from an EMBL/GenBank/DDBJ whole genome shotgun (WGS) entry which is preliminary data.</text>
</comment>
<reference evidence="1" key="1">
    <citation type="submission" date="2020-08" db="EMBL/GenBank/DDBJ databases">
        <title>Genome public.</title>
        <authorList>
            <person name="Liu C."/>
            <person name="Sun Q."/>
        </authorList>
    </citation>
    <scope>NUCLEOTIDE SEQUENCE</scope>
    <source>
        <strain evidence="1">BX1005</strain>
    </source>
</reference>
<dbReference type="Proteomes" id="UP000606720">
    <property type="component" value="Unassembled WGS sequence"/>
</dbReference>
<dbReference type="RefSeq" id="WP_178051311.1">
    <property type="nucleotide sequence ID" value="NZ_JACOPH010000004.1"/>
</dbReference>
<sequence length="56" mass="6558">MSKVLIWFLVIFAVAVTYSLMKTKAKSDKLYEELLEKYFFSHSDDIPTSDAEEHLK</sequence>
<dbReference type="AlphaFoldDB" id="A0A923LPR5"/>
<keyword evidence="2" id="KW-1185">Reference proteome</keyword>
<protein>
    <submittedName>
        <fullName evidence="1">Uncharacterized protein</fullName>
    </submittedName>
</protein>
<evidence type="ECO:0000313" key="2">
    <source>
        <dbReference type="Proteomes" id="UP000606720"/>
    </source>
</evidence>
<evidence type="ECO:0000313" key="1">
    <source>
        <dbReference type="EMBL" id="MBC5713854.1"/>
    </source>
</evidence>
<gene>
    <name evidence="1" type="ORF">H8S17_06445</name>
</gene>
<name>A0A923LPR5_9FIRM</name>
<proteinExistence type="predicted"/>
<dbReference type="EMBL" id="JACOPH010000004">
    <property type="protein sequence ID" value="MBC5713854.1"/>
    <property type="molecule type" value="Genomic_DNA"/>
</dbReference>
<organism evidence="1 2">
    <name type="scientific">Roseburia zhanii</name>
    <dbReference type="NCBI Taxonomy" id="2763064"/>
    <lineage>
        <taxon>Bacteria</taxon>
        <taxon>Bacillati</taxon>
        <taxon>Bacillota</taxon>
        <taxon>Clostridia</taxon>
        <taxon>Lachnospirales</taxon>
        <taxon>Lachnospiraceae</taxon>
        <taxon>Roseburia</taxon>
    </lineage>
</organism>
<accession>A0A923LPR5</accession>